<organism evidence="3 4">
    <name type="scientific">Mytilus edulis</name>
    <name type="common">Blue mussel</name>
    <dbReference type="NCBI Taxonomy" id="6550"/>
    <lineage>
        <taxon>Eukaryota</taxon>
        <taxon>Metazoa</taxon>
        <taxon>Spiralia</taxon>
        <taxon>Lophotrochozoa</taxon>
        <taxon>Mollusca</taxon>
        <taxon>Bivalvia</taxon>
        <taxon>Autobranchia</taxon>
        <taxon>Pteriomorphia</taxon>
        <taxon>Mytilida</taxon>
        <taxon>Mytiloidea</taxon>
        <taxon>Mytilidae</taxon>
        <taxon>Mytilinae</taxon>
        <taxon>Mytilus</taxon>
    </lineage>
</organism>
<feature type="domain" description="Dynamin N-terminal" evidence="2">
    <location>
        <begin position="126"/>
        <end position="264"/>
    </location>
</feature>
<dbReference type="InterPro" id="IPR017441">
    <property type="entry name" value="Protein_kinase_ATP_BS"/>
</dbReference>
<evidence type="ECO:0000313" key="4">
    <source>
        <dbReference type="Proteomes" id="UP000683360"/>
    </source>
</evidence>
<dbReference type="InterPro" id="IPR045063">
    <property type="entry name" value="Dynamin_N"/>
</dbReference>
<dbReference type="AlphaFoldDB" id="A0A8S3V945"/>
<evidence type="ECO:0000313" key="3">
    <source>
        <dbReference type="EMBL" id="CAG2254666.1"/>
    </source>
</evidence>
<evidence type="ECO:0000259" key="2">
    <source>
        <dbReference type="Pfam" id="PF00350"/>
    </source>
</evidence>
<dbReference type="OrthoDB" id="4062651at2759"/>
<dbReference type="InterPro" id="IPR027417">
    <property type="entry name" value="P-loop_NTPase"/>
</dbReference>
<proteinExistence type="predicted"/>
<dbReference type="Gene3D" id="3.40.50.300">
    <property type="entry name" value="P-loop containing nucleotide triphosphate hydrolases"/>
    <property type="match status" value="1"/>
</dbReference>
<sequence length="773" mass="88963">MSSKEYNIECRDDIIRIPDVSTGLRFARSWGLNTKGIKAKDEIIKVLLIEWEKTHQRPDEDGIVLHQDLLYHRGNTEKLMKLYDKVLNFYKDLPVNFQQNLNSVFPDVEKTSKFKRSELLSPECYILVAGEATSGKSSLINLLLEADILPTSSIKCTQTVCEIRKSKDGRKKAICFGANGGKEVKIDLSTMEGQEKLKSNITYEDKNGDNPFDKIEIYWPTNVIEEGLVIIDTPGFGEIQMHQSFQKYLSKSCGFIYVVNTSNAGGVQRGRLKDFLRNVVNTLDEEFSPSSTLFVCNKWDVVPIKDREEIKRNIVYKLEPIFQGLREEQIFYFSTTEAKRAMEYGAMDPAHKDFISKGLQNLFPASLRQQLNSHYCWLSQIVKRANYTLKVSKTIDAVDKQEMTKQMEEIKRNMHALGEKSKQTIEDLRRELQYEIIQLHKTTSEVLSSPSMRSILNDWKQDECPRPGNYKKLAKEAADKISSKVSAELNKWEKEQRVVHSLKEKMIKKFKRDCDLLEDQIEAIEGTFLGEHDKKIVRDLYKSIKKQAPVKSIWKKAKRDDVDEIKGLGGAVAVVCSAIASNKQFREKFKSYKKENSTKKMAEATDLFIESIVHGNELQDKISHYLKKLVKGVDEIAKKIPEFLKADSQLLEKLTHSVRQADDNLHTMYPQFISSGQTMQGELDLFFVYHIMDMDYRLSDVEWDRNDLLGSGSFADVYKGHLKLSSHTEIVALKYCKDPLSERVVSDILLEDRTLRTIYTRKVNEGQLVNRNQ</sequence>
<dbReference type="InterPro" id="IPR011009">
    <property type="entry name" value="Kinase-like_dom_sf"/>
</dbReference>
<dbReference type="PROSITE" id="PS00107">
    <property type="entry name" value="PROTEIN_KINASE_ATP"/>
    <property type="match status" value="1"/>
</dbReference>
<keyword evidence="1" id="KW-0067">ATP-binding</keyword>
<keyword evidence="4" id="KW-1185">Reference proteome</keyword>
<dbReference type="GO" id="GO:0005524">
    <property type="term" value="F:ATP binding"/>
    <property type="evidence" value="ECO:0007669"/>
    <property type="project" value="UniProtKB-UniRule"/>
</dbReference>
<accession>A0A8S3V945</accession>
<comment type="caution">
    <text evidence="3">The sequence shown here is derived from an EMBL/GenBank/DDBJ whole genome shotgun (WGS) entry which is preliminary data.</text>
</comment>
<keyword evidence="1" id="KW-0547">Nucleotide-binding</keyword>
<dbReference type="SUPFAM" id="SSF52540">
    <property type="entry name" value="P-loop containing nucleoside triphosphate hydrolases"/>
    <property type="match status" value="1"/>
</dbReference>
<dbReference type="Gene3D" id="3.30.200.20">
    <property type="entry name" value="Phosphorylase Kinase, domain 1"/>
    <property type="match status" value="1"/>
</dbReference>
<name>A0A8S3V945_MYTED</name>
<gene>
    <name evidence="3" type="ORF">MEDL_66202</name>
</gene>
<feature type="binding site" evidence="1">
    <location>
        <position position="734"/>
    </location>
    <ligand>
        <name>ATP</name>
        <dbReference type="ChEBI" id="CHEBI:30616"/>
    </ligand>
</feature>
<dbReference type="PANTHER" id="PTHR26392">
    <property type="entry name" value="MITOGEN-ACTIVATED PROTEIN KINASE KINASE KINASE 7-RELATED"/>
    <property type="match status" value="1"/>
</dbReference>
<dbReference type="Proteomes" id="UP000683360">
    <property type="component" value="Unassembled WGS sequence"/>
</dbReference>
<dbReference type="SUPFAM" id="SSF56112">
    <property type="entry name" value="Protein kinase-like (PK-like)"/>
    <property type="match status" value="1"/>
</dbReference>
<protein>
    <recommendedName>
        <fullName evidence="2">Dynamin N-terminal domain-containing protein</fullName>
    </recommendedName>
</protein>
<evidence type="ECO:0000256" key="1">
    <source>
        <dbReference type="PROSITE-ProRule" id="PRU10141"/>
    </source>
</evidence>
<reference evidence="3" key="1">
    <citation type="submission" date="2021-03" db="EMBL/GenBank/DDBJ databases">
        <authorList>
            <person name="Bekaert M."/>
        </authorList>
    </citation>
    <scope>NUCLEOTIDE SEQUENCE</scope>
</reference>
<dbReference type="EMBL" id="CAJPWZ010003251">
    <property type="protein sequence ID" value="CAG2254666.1"/>
    <property type="molecule type" value="Genomic_DNA"/>
</dbReference>
<dbReference type="Pfam" id="PF00350">
    <property type="entry name" value="Dynamin_N"/>
    <property type="match status" value="1"/>
</dbReference>
<dbReference type="PANTHER" id="PTHR26392:SF92">
    <property type="entry name" value="PROTEIN KINASE DOMAIN-CONTAINING PROTEIN"/>
    <property type="match status" value="1"/>
</dbReference>